<organism evidence="2 3">
    <name type="scientific">Daphnia magna</name>
    <dbReference type="NCBI Taxonomy" id="35525"/>
    <lineage>
        <taxon>Eukaryota</taxon>
        <taxon>Metazoa</taxon>
        <taxon>Ecdysozoa</taxon>
        <taxon>Arthropoda</taxon>
        <taxon>Crustacea</taxon>
        <taxon>Branchiopoda</taxon>
        <taxon>Diplostraca</taxon>
        <taxon>Cladocera</taxon>
        <taxon>Anomopoda</taxon>
        <taxon>Daphniidae</taxon>
        <taxon>Daphnia</taxon>
    </lineage>
</organism>
<keyword evidence="3" id="KW-1185">Reference proteome</keyword>
<reference evidence="2 3" key="1">
    <citation type="submission" date="2016-03" db="EMBL/GenBank/DDBJ databases">
        <title>EvidentialGene: Evidence-directed Construction of Genes on Genomes.</title>
        <authorList>
            <person name="Gilbert D.G."/>
            <person name="Choi J.-H."/>
            <person name="Mockaitis K."/>
            <person name="Colbourne J."/>
            <person name="Pfrender M."/>
        </authorList>
    </citation>
    <scope>NUCLEOTIDE SEQUENCE [LARGE SCALE GENOMIC DNA]</scope>
    <source>
        <strain evidence="2 3">Xinb3</strain>
        <tissue evidence="2">Complete organism</tissue>
    </source>
</reference>
<dbReference type="AlphaFoldDB" id="A0A164M0Z9"/>
<accession>A0A164M0Z9</accession>
<protein>
    <submittedName>
        <fullName evidence="2">Uncharacterized protein</fullName>
    </submittedName>
</protein>
<evidence type="ECO:0000313" key="3">
    <source>
        <dbReference type="Proteomes" id="UP000076858"/>
    </source>
</evidence>
<feature type="non-terminal residue" evidence="2">
    <location>
        <position position="1"/>
    </location>
</feature>
<evidence type="ECO:0000313" key="2">
    <source>
        <dbReference type="EMBL" id="KZS04620.1"/>
    </source>
</evidence>
<dbReference type="EMBL" id="LRGB01003112">
    <property type="protein sequence ID" value="KZS04620.1"/>
    <property type="molecule type" value="Genomic_DNA"/>
</dbReference>
<proteinExistence type="predicted"/>
<feature type="compositionally biased region" description="Basic and acidic residues" evidence="1">
    <location>
        <begin position="158"/>
        <end position="174"/>
    </location>
</feature>
<dbReference type="Proteomes" id="UP000076858">
    <property type="component" value="Unassembled WGS sequence"/>
</dbReference>
<feature type="region of interest" description="Disordered" evidence="1">
    <location>
        <begin position="146"/>
        <end position="174"/>
    </location>
</feature>
<sequence length="174" mass="19053">VTVLEEQNVYSAVKFPVVPLGQICRLAEKSVVDFTDYINKVVGPFALKDGSLFKKELFIFDASLCKGQNAIVTLWNDDTSLVDGLDVTKHYYKVCVLDGRTNLFSQIPSISISAGSIINIAKVEIDSADAGIISAWKKQKLTEKRSLAVNSASATKRRHEDDADVTDGKKDRAA</sequence>
<evidence type="ECO:0000256" key="1">
    <source>
        <dbReference type="SAM" id="MobiDB-lite"/>
    </source>
</evidence>
<name>A0A164M0Z9_9CRUS</name>
<gene>
    <name evidence="2" type="ORF">APZ42_032400</name>
</gene>
<comment type="caution">
    <text evidence="2">The sequence shown here is derived from an EMBL/GenBank/DDBJ whole genome shotgun (WGS) entry which is preliminary data.</text>
</comment>